<feature type="compositionally biased region" description="Acidic residues" evidence="1">
    <location>
        <begin position="122"/>
        <end position="135"/>
    </location>
</feature>
<reference evidence="4" key="2">
    <citation type="submission" date="2025-08" db="UniProtKB">
        <authorList>
            <consortium name="RefSeq"/>
        </authorList>
    </citation>
    <scope>IDENTIFICATION</scope>
    <source>
        <tissue evidence="4">Leaf</tissue>
    </source>
</reference>
<dbReference type="OrthoDB" id="1727102at2759"/>
<feature type="transmembrane region" description="Helical" evidence="2">
    <location>
        <begin position="48"/>
        <end position="67"/>
    </location>
</feature>
<dbReference type="RefSeq" id="XP_018488650.1">
    <property type="nucleotide sequence ID" value="XM_018633148.2"/>
</dbReference>
<feature type="region of interest" description="Disordered" evidence="1">
    <location>
        <begin position="115"/>
        <end position="161"/>
    </location>
</feature>
<dbReference type="Proteomes" id="UP000504610">
    <property type="component" value="Chromosome 5"/>
</dbReference>
<dbReference type="GeneID" id="108859262"/>
<dbReference type="PANTHER" id="PTHR34947:SF6">
    <property type="entry name" value="GENOME ASSEMBLY, CHROMOSOME: A05"/>
    <property type="match status" value="1"/>
</dbReference>
<dbReference type="KEGG" id="rsz:108859262"/>
<organism evidence="3 4">
    <name type="scientific">Raphanus sativus</name>
    <name type="common">Radish</name>
    <name type="synonym">Raphanus raphanistrum var. sativus</name>
    <dbReference type="NCBI Taxonomy" id="3726"/>
    <lineage>
        <taxon>Eukaryota</taxon>
        <taxon>Viridiplantae</taxon>
        <taxon>Streptophyta</taxon>
        <taxon>Embryophyta</taxon>
        <taxon>Tracheophyta</taxon>
        <taxon>Spermatophyta</taxon>
        <taxon>Magnoliopsida</taxon>
        <taxon>eudicotyledons</taxon>
        <taxon>Gunneridae</taxon>
        <taxon>Pentapetalae</taxon>
        <taxon>rosids</taxon>
        <taxon>malvids</taxon>
        <taxon>Brassicales</taxon>
        <taxon>Brassicaceae</taxon>
        <taxon>Brassiceae</taxon>
        <taxon>Raphanus</taxon>
    </lineage>
</organism>
<dbReference type="PANTHER" id="PTHR34947">
    <property type="entry name" value="TRANSMEMBRANE PROTEIN"/>
    <property type="match status" value="1"/>
</dbReference>
<proteinExistence type="predicted"/>
<reference evidence="3" key="1">
    <citation type="journal article" date="2019" name="Database">
        <title>The radish genome database (RadishGD): an integrated information resource for radish genomics.</title>
        <authorList>
            <person name="Yu H.J."/>
            <person name="Baek S."/>
            <person name="Lee Y.J."/>
            <person name="Cho A."/>
            <person name="Mun J.H."/>
        </authorList>
    </citation>
    <scope>NUCLEOTIDE SEQUENCE [LARGE SCALE GENOMIC DNA]</scope>
    <source>
        <strain evidence="3">cv. WK10039</strain>
    </source>
</reference>
<evidence type="ECO:0000256" key="1">
    <source>
        <dbReference type="SAM" id="MobiDB-lite"/>
    </source>
</evidence>
<accession>A0A6J0NW78</accession>
<gene>
    <name evidence="4" type="primary">LOC108859262</name>
</gene>
<evidence type="ECO:0000313" key="3">
    <source>
        <dbReference type="Proteomes" id="UP000504610"/>
    </source>
</evidence>
<sequence>MDQIKPEFMKKLTKFIVISIWVSSLLITHNFYLCKLTIQLVTHAVDKMYMFLVCNGLLVFVAKYSGLISSSKPVEESWSNTDQTFDHRDFGSYDATLELEYYSDHDRGTKTFFAEEVSTQDQETEEVKEDEESDEPLTNNGDLECDNQGESREEEENVGVVTEEDVNKKFDEFIRKMKEELRLEAKRHLILV</sequence>
<protein>
    <submittedName>
        <fullName evidence="4">Uncharacterized protein LOC108859262</fullName>
    </submittedName>
</protein>
<dbReference type="AlphaFoldDB" id="A0A6J0NW78"/>
<keyword evidence="2" id="KW-1133">Transmembrane helix</keyword>
<evidence type="ECO:0000313" key="4">
    <source>
        <dbReference type="RefSeq" id="XP_018488650.1"/>
    </source>
</evidence>
<feature type="compositionally biased region" description="Acidic residues" evidence="1">
    <location>
        <begin position="143"/>
        <end position="157"/>
    </location>
</feature>
<keyword evidence="3" id="KW-1185">Reference proteome</keyword>
<keyword evidence="2" id="KW-0472">Membrane</keyword>
<name>A0A6J0NW78_RAPSA</name>
<feature type="transmembrane region" description="Helical" evidence="2">
    <location>
        <begin position="12"/>
        <end position="33"/>
    </location>
</feature>
<evidence type="ECO:0000256" key="2">
    <source>
        <dbReference type="SAM" id="Phobius"/>
    </source>
</evidence>
<keyword evidence="2" id="KW-0812">Transmembrane</keyword>